<feature type="domain" description="Peptidase M13 C-terminal" evidence="1">
    <location>
        <begin position="3"/>
        <end position="82"/>
    </location>
</feature>
<dbReference type="Pfam" id="PF01431">
    <property type="entry name" value="Peptidase_M13"/>
    <property type="match status" value="1"/>
</dbReference>
<sequence>MGHEEKRLPGLEQYTNDQIFFLSYAQTWCGISKPEATIRQVLTDPHAPVQFRVDGVVVNQPEFAEAFHCKLGSPMNPVKKCVVW</sequence>
<dbReference type="GO" id="GO:0004222">
    <property type="term" value="F:metalloendopeptidase activity"/>
    <property type="evidence" value="ECO:0007669"/>
    <property type="project" value="InterPro"/>
</dbReference>
<accession>A0A3P6NAR5</accession>
<organism evidence="2 3">
    <name type="scientific">Anisakis simplex</name>
    <name type="common">Herring worm</name>
    <dbReference type="NCBI Taxonomy" id="6269"/>
    <lineage>
        <taxon>Eukaryota</taxon>
        <taxon>Metazoa</taxon>
        <taxon>Ecdysozoa</taxon>
        <taxon>Nematoda</taxon>
        <taxon>Chromadorea</taxon>
        <taxon>Rhabditida</taxon>
        <taxon>Spirurina</taxon>
        <taxon>Ascaridomorpha</taxon>
        <taxon>Ascaridoidea</taxon>
        <taxon>Anisakidae</taxon>
        <taxon>Anisakis</taxon>
        <taxon>Anisakis simplex complex</taxon>
    </lineage>
</organism>
<gene>
    <name evidence="2" type="ORF">ASIM_LOCUS1980</name>
</gene>
<evidence type="ECO:0000313" key="2">
    <source>
        <dbReference type="EMBL" id="VDK19509.1"/>
    </source>
</evidence>
<dbReference type="SUPFAM" id="SSF55486">
    <property type="entry name" value="Metalloproteases ('zincins'), catalytic domain"/>
    <property type="match status" value="1"/>
</dbReference>
<dbReference type="InterPro" id="IPR018497">
    <property type="entry name" value="Peptidase_M13_C"/>
</dbReference>
<dbReference type="AlphaFoldDB" id="A0A3P6NAR5"/>
<keyword evidence="3" id="KW-1185">Reference proteome</keyword>
<evidence type="ECO:0000259" key="1">
    <source>
        <dbReference type="Pfam" id="PF01431"/>
    </source>
</evidence>
<protein>
    <recommendedName>
        <fullName evidence="1">Peptidase M13 C-terminal domain-containing protein</fullName>
    </recommendedName>
</protein>
<reference evidence="2 3" key="1">
    <citation type="submission" date="2018-11" db="EMBL/GenBank/DDBJ databases">
        <authorList>
            <consortium name="Pathogen Informatics"/>
        </authorList>
    </citation>
    <scope>NUCLEOTIDE SEQUENCE [LARGE SCALE GENOMIC DNA]</scope>
</reference>
<dbReference type="PROSITE" id="PS51885">
    <property type="entry name" value="NEPRILYSIN"/>
    <property type="match status" value="1"/>
</dbReference>
<proteinExistence type="predicted"/>
<dbReference type="InterPro" id="IPR000718">
    <property type="entry name" value="Peptidase_M13"/>
</dbReference>
<dbReference type="Gene3D" id="3.40.390.10">
    <property type="entry name" value="Collagenase (Catalytic Domain)"/>
    <property type="match status" value="1"/>
</dbReference>
<dbReference type="PANTHER" id="PTHR11733:SF237">
    <property type="entry name" value="NEPRILYSIN-LIKE 4"/>
    <property type="match status" value="1"/>
</dbReference>
<name>A0A3P6NAR5_ANISI</name>
<dbReference type="InterPro" id="IPR024079">
    <property type="entry name" value="MetalloPept_cat_dom_sf"/>
</dbReference>
<dbReference type="EMBL" id="UYRR01002420">
    <property type="protein sequence ID" value="VDK19509.1"/>
    <property type="molecule type" value="Genomic_DNA"/>
</dbReference>
<dbReference type="GO" id="GO:0005886">
    <property type="term" value="C:plasma membrane"/>
    <property type="evidence" value="ECO:0007669"/>
    <property type="project" value="TreeGrafter"/>
</dbReference>
<evidence type="ECO:0000313" key="3">
    <source>
        <dbReference type="Proteomes" id="UP000267096"/>
    </source>
</evidence>
<dbReference type="GO" id="GO:0016485">
    <property type="term" value="P:protein processing"/>
    <property type="evidence" value="ECO:0007669"/>
    <property type="project" value="TreeGrafter"/>
</dbReference>
<dbReference type="OrthoDB" id="5873741at2759"/>
<dbReference type="Proteomes" id="UP000267096">
    <property type="component" value="Unassembled WGS sequence"/>
</dbReference>
<dbReference type="PANTHER" id="PTHR11733">
    <property type="entry name" value="ZINC METALLOPROTEASE FAMILY M13 NEPRILYSIN-RELATED"/>
    <property type="match status" value="1"/>
</dbReference>